<dbReference type="AlphaFoldDB" id="A0A6P5AXM6"/>
<feature type="region of interest" description="Disordered" evidence="1">
    <location>
        <begin position="117"/>
        <end position="163"/>
    </location>
</feature>
<dbReference type="InterPro" id="IPR035714">
    <property type="entry name" value="RAG1_imp-bd"/>
</dbReference>
<evidence type="ECO:0000256" key="1">
    <source>
        <dbReference type="SAM" id="MobiDB-lite"/>
    </source>
</evidence>
<name>A0A6P5AXM6_BRABE</name>
<proteinExistence type="predicted"/>
<feature type="compositionally biased region" description="Basic and acidic residues" evidence="1">
    <location>
        <begin position="141"/>
        <end position="156"/>
    </location>
</feature>
<dbReference type="GeneID" id="109487258"/>
<evidence type="ECO:0000259" key="2">
    <source>
        <dbReference type="PROSITE" id="PS00028"/>
    </source>
</evidence>
<reference evidence="4" key="1">
    <citation type="submission" date="2025-08" db="UniProtKB">
        <authorList>
            <consortium name="RefSeq"/>
        </authorList>
    </citation>
    <scope>IDENTIFICATION</scope>
    <source>
        <tissue evidence="4">Gonad</tissue>
    </source>
</reference>
<protein>
    <submittedName>
        <fullName evidence="4">Uncharacterized protein LOC109487258</fullName>
    </submittedName>
</protein>
<dbReference type="InterPro" id="IPR013087">
    <property type="entry name" value="Znf_C2H2_type"/>
</dbReference>
<dbReference type="RefSeq" id="XP_019646796.1">
    <property type="nucleotide sequence ID" value="XM_019791237.1"/>
</dbReference>
<feature type="domain" description="C2H2-type" evidence="2">
    <location>
        <begin position="627"/>
        <end position="648"/>
    </location>
</feature>
<dbReference type="OrthoDB" id="5971732at2759"/>
<dbReference type="Proteomes" id="UP000515135">
    <property type="component" value="Unplaced"/>
</dbReference>
<gene>
    <name evidence="4" type="primary">LOC109487258</name>
</gene>
<organism evidence="3 4">
    <name type="scientific">Branchiostoma belcheri</name>
    <name type="common">Amphioxus</name>
    <dbReference type="NCBI Taxonomy" id="7741"/>
    <lineage>
        <taxon>Eukaryota</taxon>
        <taxon>Metazoa</taxon>
        <taxon>Chordata</taxon>
        <taxon>Cephalochordata</taxon>
        <taxon>Leptocardii</taxon>
        <taxon>Amphioxiformes</taxon>
        <taxon>Branchiostomatidae</taxon>
        <taxon>Branchiostoma</taxon>
    </lineage>
</organism>
<evidence type="ECO:0000313" key="3">
    <source>
        <dbReference type="Proteomes" id="UP000515135"/>
    </source>
</evidence>
<accession>A0A6P5AXM6</accession>
<evidence type="ECO:0000313" key="4">
    <source>
        <dbReference type="RefSeq" id="XP_019646796.1"/>
    </source>
</evidence>
<dbReference type="PROSITE" id="PS00028">
    <property type="entry name" value="ZINC_FINGER_C2H2_1"/>
    <property type="match status" value="1"/>
</dbReference>
<keyword evidence="3" id="KW-1185">Reference proteome</keyword>
<sequence>MSGETSDEELEDGHTALLRGKCRLCGQDVNDRKNPCSSLTYKQEFVNLFGIDLTSDVPSIHPPDICHKCRCVFDRYRRTPSKDGFTTRTTPYLFVAHSDACQLCYDKTAADHNYVAEKQANKGGRKRKVVRNSGPGRGGKRLAEHDQGGSTEEHDQGGITESGIQTDPAEVAEASTQTDSNVCGYIINPLQPNLDEVPVPIICTLVSEAASSQREAILQDISDIGGLYKKPETLVDTDPNKYFANRNAVCQSFLNGLADKRASIASKVMSLEQLYHLASPALVAPFSFSRNLLSYAITNSKLVVNMLGKVSAGGMIDTVKSYLQNIASKPLPFPNGDCEVAIDNDQKLKKQWSVRAQGKMTCSVVTSVCQVQHSDRMEVQGRGDLSPACWGNYLERAQEEEETKELLRGCINTSKTSEAIHRGEVRKLVHERLGKVLNEQLLEEDTYVDYVDKQVEEKERSKTLKKCAACGTEVPRTKRICPNQECQANLKQVEEAASGRDVFGTMLLQEVRKYSYRPKEREIQISIDNDKTTTSQDITIITAEENSDIPSLHPDSPPPITMSDPVFVNPNSASAMRKVLRHVGKIANVARYSDSHDQTNTRSWLVVAMDGLPLGITRTVISQTMYCTSCKHSFDNIKLFQDHISIDHPQNQTIPVCREFDWVILRVGKLHMEMNALKAYVDLNWDVWFAELAQEMGFQSEGAQRVAKNCADHHKSMQMLQIAIKGCTDEMLLPYVRHKLGRGEKNTITADDFLYNWLPHIRNPNYIFLQQQINLYGLAIQNFRVGTRRNNTGYVQAGMEVFSPLFSGRNHPKYQAIDLLESMDRTMYPPDLRSFMEKTESVSSGGKSVGEGMDAKLEEKNKASKAWHKGAPLAADWIRVFRNLDVLEKLRAHFFSVISVPDSSSSHSHRYNLEPEVDVWRTRLRSEQYLREPFNADVAHTSISGKQLTSDLLDFEKIARKNKSKVFEEVYLEGKQKSEVKQTCVYVTEEEKCREENISRQTKVTIVQKTKDLLSQFVVEDVKMYYVDRLSAMEKRIGTTKKEDLLELYFEVENEATEQDNIHCALQLDMLADAGQTE</sequence>
<dbReference type="KEGG" id="bbel:109487258"/>
<dbReference type="Pfam" id="PF12560">
    <property type="entry name" value="RAG1_imp_bd"/>
    <property type="match status" value="1"/>
</dbReference>